<feature type="transmembrane region" description="Helical" evidence="16">
    <location>
        <begin position="448"/>
        <end position="471"/>
    </location>
</feature>
<feature type="transmembrane region" description="Helical" evidence="16">
    <location>
        <begin position="320"/>
        <end position="345"/>
    </location>
</feature>
<dbReference type="GO" id="GO:0005737">
    <property type="term" value="C:cytoplasm"/>
    <property type="evidence" value="ECO:0007669"/>
    <property type="project" value="UniProtKB-SubCell"/>
</dbReference>
<sequence>MSSIGTGYDLSASQFSPDGRVFQVEYAAKAVENSGTVIGLRGKDGVVFAVEKLVTSKLYETGANKRIFHVDEHVGMAVSGLISDARQIVETARSEASNYRSQYGIPVPLKYLNERVSMYMHAYTLYSAVRPYGCAAIMGSWSEHDGPQMYMLEPSGVSFSYFGCAVGKAKQAAKTEIEKLKLADIPVKDLVKEAARIIYLVHDELKDKQFELELSWVSKDTNGRHQLVPKEIASEAENQAKQALADIEDSDDADIRLDIDFIVGKYFTDIVKLCIITAKRNDIRRVIYNIAELWPTNNFKEEKDSTLCMWTERLHLFQRFFYFCGYIGISFYLAVPLVMTIYTGFTEEEIIYQFPLDTYFFSFLKSNYEYAIAYLYISVVAGTVHMCLYIATDFILTSLVFDVSGLLAALQNDFTQIDEKAENDLSVMTNIVKKHQKLLSVVEKLNHIFGPLLFTQVTFSSIVICCFGFLTIVGKDLIKSLLATFGIILAMYNFCWSGQLLSDTSSDMADAAYNCAWYTRDKRFRKYILAIITRAQKPCTMSALGFSDVTLSTLSTILSTSWMNQMYEDIDVS</sequence>
<evidence type="ECO:0000256" key="2">
    <source>
        <dbReference type="ARBA" id="ARBA00004123"/>
    </source>
</evidence>
<dbReference type="InterPro" id="IPR023332">
    <property type="entry name" value="Proteasome_alpha-type"/>
</dbReference>
<feature type="domain" description="Proteasome alpha-type subunits" evidence="17">
    <location>
        <begin position="8"/>
        <end position="30"/>
    </location>
</feature>
<evidence type="ECO:0000256" key="13">
    <source>
        <dbReference type="ARBA" id="ARBA00023224"/>
    </source>
</evidence>
<dbReference type="Pfam" id="PF00227">
    <property type="entry name" value="Proteasome"/>
    <property type="match status" value="1"/>
</dbReference>
<keyword evidence="13" id="KW-0807">Transducer</keyword>
<feature type="transmembrane region" description="Helical" evidence="16">
    <location>
        <begin position="371"/>
        <end position="391"/>
    </location>
</feature>
<evidence type="ECO:0000256" key="16">
    <source>
        <dbReference type="SAM" id="Phobius"/>
    </source>
</evidence>
<dbReference type="InterPro" id="IPR050115">
    <property type="entry name" value="Proteasome_alpha"/>
</dbReference>
<keyword evidence="14" id="KW-0539">Nucleus</keyword>
<evidence type="ECO:0000256" key="6">
    <source>
        <dbReference type="ARBA" id="ARBA00022606"/>
    </source>
</evidence>
<dbReference type="EMBL" id="CAVLEF010000004">
    <property type="protein sequence ID" value="CAK1543088.1"/>
    <property type="molecule type" value="Genomic_DNA"/>
</dbReference>
<evidence type="ECO:0000256" key="8">
    <source>
        <dbReference type="ARBA" id="ARBA00022725"/>
    </source>
</evidence>
<protein>
    <recommendedName>
        <fullName evidence="17">Proteasome alpha-type subunits domain-containing protein</fullName>
    </recommendedName>
</protein>
<dbReference type="CDD" id="cd03751">
    <property type="entry name" value="proteasome_alpha_type_3"/>
    <property type="match status" value="1"/>
</dbReference>
<dbReference type="GO" id="GO:0019773">
    <property type="term" value="C:proteasome core complex, alpha-subunit complex"/>
    <property type="evidence" value="ECO:0007669"/>
    <property type="project" value="UniProtKB-UniRule"/>
</dbReference>
<reference evidence="18 19" key="1">
    <citation type="submission" date="2023-11" db="EMBL/GenBank/DDBJ databases">
        <authorList>
            <person name="Okamura Y."/>
        </authorList>
    </citation>
    <scope>NUCLEOTIDE SEQUENCE [LARGE SCALE GENOMIC DNA]</scope>
</reference>
<evidence type="ECO:0000256" key="1">
    <source>
        <dbReference type="ARBA" id="ARBA00002000"/>
    </source>
</evidence>
<evidence type="ECO:0000256" key="15">
    <source>
        <dbReference type="PROSITE-ProRule" id="PRU00808"/>
    </source>
</evidence>
<evidence type="ECO:0000256" key="11">
    <source>
        <dbReference type="ARBA" id="ARBA00023136"/>
    </source>
</evidence>
<dbReference type="SUPFAM" id="SSF56235">
    <property type="entry name" value="N-terminal nucleophile aminohydrolases (Ntn hydrolases)"/>
    <property type="match status" value="1"/>
</dbReference>
<dbReference type="InterPro" id="IPR029055">
    <property type="entry name" value="Ntn_hydrolases_N"/>
</dbReference>
<organism evidence="18 19">
    <name type="scientific">Leptosia nina</name>
    <dbReference type="NCBI Taxonomy" id="320188"/>
    <lineage>
        <taxon>Eukaryota</taxon>
        <taxon>Metazoa</taxon>
        <taxon>Ecdysozoa</taxon>
        <taxon>Arthropoda</taxon>
        <taxon>Hexapoda</taxon>
        <taxon>Insecta</taxon>
        <taxon>Pterygota</taxon>
        <taxon>Neoptera</taxon>
        <taxon>Endopterygota</taxon>
        <taxon>Lepidoptera</taxon>
        <taxon>Glossata</taxon>
        <taxon>Ditrysia</taxon>
        <taxon>Papilionoidea</taxon>
        <taxon>Pieridae</taxon>
        <taxon>Pierinae</taxon>
        <taxon>Leptosia</taxon>
    </lineage>
</organism>
<gene>
    <name evidence="18" type="ORF">LNINA_LOCUS2926</name>
</gene>
<comment type="function">
    <text evidence="1">The proteasome is a multicatalytic proteinase complex which is characterized by its ability to cleave peptides with Arg, Phe, Tyr, Leu, and Glu adjacent to the leaving group at neutral or slightly basic pH. The proteasome has an ATP-dependent proteolytic activity.</text>
</comment>
<keyword evidence="19" id="KW-1185">Reference proteome</keyword>
<dbReference type="InterPro" id="IPR004117">
    <property type="entry name" value="7tm6_olfct_rcpt"/>
</dbReference>
<keyword evidence="6" id="KW-0716">Sensory transduction</keyword>
<keyword evidence="9 15" id="KW-0647">Proteasome</keyword>
<dbReference type="Gene3D" id="3.60.20.10">
    <property type="entry name" value="Glutamine Phosphoribosylpyrophosphate, subunit 1, domain 1"/>
    <property type="match status" value="1"/>
</dbReference>
<accession>A0AAV1J2J7</accession>
<dbReference type="Pfam" id="PF10584">
    <property type="entry name" value="Proteasome_A_N"/>
    <property type="match status" value="1"/>
</dbReference>
<evidence type="ECO:0000256" key="3">
    <source>
        <dbReference type="ARBA" id="ARBA00004141"/>
    </source>
</evidence>
<evidence type="ECO:0000256" key="7">
    <source>
        <dbReference type="ARBA" id="ARBA00022692"/>
    </source>
</evidence>
<keyword evidence="8" id="KW-0552">Olfaction</keyword>
<comment type="similarity">
    <text evidence="15">Belongs to the peptidase T1A family.</text>
</comment>
<dbReference type="FunFam" id="3.60.20.10:FF:000007">
    <property type="entry name" value="Proteasome subunit alpha type"/>
    <property type="match status" value="1"/>
</dbReference>
<dbReference type="SMART" id="SM00948">
    <property type="entry name" value="Proteasome_A_N"/>
    <property type="match status" value="1"/>
</dbReference>
<keyword evidence="10 16" id="KW-1133">Transmembrane helix</keyword>
<keyword evidence="12" id="KW-0675">Receptor</keyword>
<evidence type="ECO:0000256" key="4">
    <source>
        <dbReference type="ARBA" id="ARBA00004496"/>
    </source>
</evidence>
<dbReference type="AlphaFoldDB" id="A0AAV1J2J7"/>
<evidence type="ECO:0000256" key="14">
    <source>
        <dbReference type="ARBA" id="ARBA00023242"/>
    </source>
</evidence>
<evidence type="ECO:0000313" key="18">
    <source>
        <dbReference type="EMBL" id="CAK1543088.1"/>
    </source>
</evidence>
<dbReference type="InterPro" id="IPR000426">
    <property type="entry name" value="Proteasome_asu_N"/>
</dbReference>
<evidence type="ECO:0000256" key="5">
    <source>
        <dbReference type="ARBA" id="ARBA00022490"/>
    </source>
</evidence>
<dbReference type="GO" id="GO:0005549">
    <property type="term" value="F:odorant binding"/>
    <property type="evidence" value="ECO:0007669"/>
    <property type="project" value="InterPro"/>
</dbReference>
<evidence type="ECO:0000259" key="17">
    <source>
        <dbReference type="PROSITE" id="PS00388"/>
    </source>
</evidence>
<dbReference type="Pfam" id="PF02949">
    <property type="entry name" value="7tm_6"/>
    <property type="match status" value="1"/>
</dbReference>
<dbReference type="PANTHER" id="PTHR11599">
    <property type="entry name" value="PROTEASOME SUBUNIT ALPHA/BETA"/>
    <property type="match status" value="1"/>
</dbReference>
<evidence type="ECO:0000256" key="10">
    <source>
        <dbReference type="ARBA" id="ARBA00022989"/>
    </source>
</evidence>
<dbReference type="InterPro" id="IPR001353">
    <property type="entry name" value="Proteasome_sua/b"/>
</dbReference>
<comment type="subcellular location">
    <subcellularLocation>
        <location evidence="4">Cytoplasm</location>
    </subcellularLocation>
    <subcellularLocation>
        <location evidence="3">Membrane</location>
        <topology evidence="3">Multi-pass membrane protein</topology>
    </subcellularLocation>
    <subcellularLocation>
        <location evidence="2">Nucleus</location>
    </subcellularLocation>
</comment>
<keyword evidence="7 16" id="KW-0812">Transmembrane</keyword>
<comment type="caution">
    <text evidence="18">The sequence shown here is derived from an EMBL/GenBank/DDBJ whole genome shotgun (WGS) entry which is preliminary data.</text>
</comment>
<dbReference type="Proteomes" id="UP001497472">
    <property type="component" value="Unassembled WGS sequence"/>
</dbReference>
<evidence type="ECO:0000256" key="9">
    <source>
        <dbReference type="ARBA" id="ARBA00022942"/>
    </source>
</evidence>
<dbReference type="PROSITE" id="PS00388">
    <property type="entry name" value="PROTEASOME_ALPHA_1"/>
    <property type="match status" value="1"/>
</dbReference>
<evidence type="ECO:0000256" key="12">
    <source>
        <dbReference type="ARBA" id="ARBA00023170"/>
    </source>
</evidence>
<dbReference type="GO" id="GO:0006511">
    <property type="term" value="P:ubiquitin-dependent protein catabolic process"/>
    <property type="evidence" value="ECO:0007669"/>
    <property type="project" value="InterPro"/>
</dbReference>
<evidence type="ECO:0000313" key="19">
    <source>
        <dbReference type="Proteomes" id="UP001497472"/>
    </source>
</evidence>
<feature type="transmembrane region" description="Helical" evidence="16">
    <location>
        <begin position="477"/>
        <end position="496"/>
    </location>
</feature>
<keyword evidence="5" id="KW-0963">Cytoplasm</keyword>
<dbReference type="GO" id="GO:0016020">
    <property type="term" value="C:membrane"/>
    <property type="evidence" value="ECO:0007669"/>
    <property type="project" value="UniProtKB-SubCell"/>
</dbReference>
<dbReference type="GO" id="GO:0004984">
    <property type="term" value="F:olfactory receptor activity"/>
    <property type="evidence" value="ECO:0007669"/>
    <property type="project" value="InterPro"/>
</dbReference>
<keyword evidence="11 16" id="KW-0472">Membrane</keyword>
<name>A0AAV1J2J7_9NEOP</name>
<dbReference type="GO" id="GO:0005634">
    <property type="term" value="C:nucleus"/>
    <property type="evidence" value="ECO:0007669"/>
    <property type="project" value="UniProtKB-SubCell"/>
</dbReference>
<dbReference type="PROSITE" id="PS51475">
    <property type="entry name" value="PROTEASOME_ALPHA_2"/>
    <property type="match status" value="1"/>
</dbReference>
<dbReference type="GO" id="GO:0007165">
    <property type="term" value="P:signal transduction"/>
    <property type="evidence" value="ECO:0007669"/>
    <property type="project" value="UniProtKB-KW"/>
</dbReference>
<proteinExistence type="inferred from homology"/>